<accession>A0ABS9X4S5</accession>
<dbReference type="InterPro" id="IPR008947">
    <property type="entry name" value="PLipase_C/P1_nuclease_dom_sf"/>
</dbReference>
<reference evidence="2" key="1">
    <citation type="submission" date="2022-01" db="EMBL/GenBank/DDBJ databases">
        <title>Colwellia maritima, isolated from seawater.</title>
        <authorList>
            <person name="Kristyanto S."/>
            <person name="Jung J."/>
            <person name="Jeon C.O."/>
        </authorList>
    </citation>
    <scope>NUCLEOTIDE SEQUENCE</scope>
    <source>
        <strain evidence="2">MSW7</strain>
    </source>
</reference>
<comment type="caution">
    <text evidence="2">The sequence shown here is derived from an EMBL/GenBank/DDBJ whole genome shotgun (WGS) entry which is preliminary data.</text>
</comment>
<evidence type="ECO:0000256" key="1">
    <source>
        <dbReference type="SAM" id="SignalP"/>
    </source>
</evidence>
<sequence>MYVLNKKVVNSICKIIISALVSSTSLEVLAHDTKVTHPVITLEAIRLLEKQDKMKGEFSELYRMTSDELILGNGKFPLFWGAWNADKDGPWLLADERIYPNMDAADTDEDDGFWHNLVTTPYAELHEINDMTVISGVVREDHPFTKVLKHFYHAYSTAPLTIVGKELGENSKTRALTFLVRSANQYGYEIGHDFSDDNWKNDWYDIDETLKNKIKAASVNTEKVYFAKQLAFQTFGEALHHVEDMSSIAHVQNDGHLVFSDDELDDYEGHYLPNKIFQFYGAGPSGSSSTTNDNWFLKAGAVAATVDNVNDIWPTKQSAIKWESNSLAHKIYNASVFQGVLQPDGINTPANDEITSDGELADMFQYQEKDEKGIPKNKGLYHDNRSFYEFAVWTIEDVGNYHYKTFWWSNNDWWPTERFDGPAGYYYIEQKTGDSFRGDESDFAVAHNGIRAELTQPYSTDNKLLKVDNENKNKLLTKFAQQLVPLAIRYSAGFSAYWYNTVNSPPYLKAVKVKQKVIKVKQADNTYAKYEFTAYDARWKNGHAFLTNTQDSIDTSIGYVSKALFTAKRKLNRETPTAPLYHNQDIDIYLTFSEPIKPPQKDGSNFEIGLKRESALKNGEISESSSIKMLDKANLEFIDLDAPSNAGNPKVLAVRGEFPEFDATNVHLKGSRYRVTIKKAAIEKIEHLYGAVRLVVKANDKNLHSSIGGADLDDKPRTPKTY</sequence>
<evidence type="ECO:0000313" key="2">
    <source>
        <dbReference type="EMBL" id="MCI2285250.1"/>
    </source>
</evidence>
<name>A0ABS9X4S5_9GAMM</name>
<keyword evidence="1" id="KW-0732">Signal</keyword>
<evidence type="ECO:0000313" key="3">
    <source>
        <dbReference type="Proteomes" id="UP001139646"/>
    </source>
</evidence>
<protein>
    <submittedName>
        <fullName evidence="2">Uncharacterized protein</fullName>
    </submittedName>
</protein>
<dbReference type="Proteomes" id="UP001139646">
    <property type="component" value="Unassembled WGS sequence"/>
</dbReference>
<dbReference type="EMBL" id="JAKKSL010000004">
    <property type="protein sequence ID" value="MCI2285250.1"/>
    <property type="molecule type" value="Genomic_DNA"/>
</dbReference>
<keyword evidence="3" id="KW-1185">Reference proteome</keyword>
<dbReference type="RefSeq" id="WP_242288041.1">
    <property type="nucleotide sequence ID" value="NZ_JAKKSL010000004.1"/>
</dbReference>
<feature type="chain" id="PRO_5046584352" evidence="1">
    <location>
        <begin position="31"/>
        <end position="722"/>
    </location>
</feature>
<proteinExistence type="predicted"/>
<feature type="signal peptide" evidence="1">
    <location>
        <begin position="1"/>
        <end position="30"/>
    </location>
</feature>
<gene>
    <name evidence="2" type="ORF">L3081_20045</name>
</gene>
<dbReference type="Gene3D" id="1.10.575.10">
    <property type="entry name" value="P1 Nuclease"/>
    <property type="match status" value="1"/>
</dbReference>
<organism evidence="2 3">
    <name type="scientific">Colwellia maritima</name>
    <dbReference type="NCBI Taxonomy" id="2912588"/>
    <lineage>
        <taxon>Bacteria</taxon>
        <taxon>Pseudomonadati</taxon>
        <taxon>Pseudomonadota</taxon>
        <taxon>Gammaproteobacteria</taxon>
        <taxon>Alteromonadales</taxon>
        <taxon>Colwelliaceae</taxon>
        <taxon>Colwellia</taxon>
    </lineage>
</organism>